<dbReference type="PANTHER" id="PTHR32191">
    <property type="entry name" value="TETRASPANIN-8-RELATED"/>
    <property type="match status" value="1"/>
</dbReference>
<feature type="transmembrane region" description="Helical" evidence="6">
    <location>
        <begin position="50"/>
        <end position="72"/>
    </location>
</feature>
<dbReference type="RefSeq" id="XP_024317247.1">
    <property type="nucleotide sequence ID" value="XM_024461479.1"/>
</dbReference>
<dbReference type="FunCoup" id="A0A2K2D5C4">
    <property type="interactions" value="464"/>
</dbReference>
<dbReference type="InterPro" id="IPR018499">
    <property type="entry name" value="Tetraspanin/Peripherin"/>
</dbReference>
<evidence type="ECO:0000256" key="4">
    <source>
        <dbReference type="ARBA" id="ARBA00022989"/>
    </source>
</evidence>
<keyword evidence="9" id="KW-1185">Reference proteome</keyword>
<dbReference type="GO" id="GO:0005886">
    <property type="term" value="C:plasma membrane"/>
    <property type="evidence" value="ECO:0000318"/>
    <property type="project" value="GO_Central"/>
</dbReference>
<evidence type="ECO:0000256" key="6">
    <source>
        <dbReference type="SAM" id="Phobius"/>
    </source>
</evidence>
<keyword evidence="4 6" id="KW-1133">Transmembrane helix</keyword>
<protein>
    <recommendedName>
        <fullName evidence="10">Tetraspanin</fullName>
    </recommendedName>
</protein>
<dbReference type="GO" id="GO:0009506">
    <property type="term" value="C:plasmodesma"/>
    <property type="evidence" value="ECO:0000318"/>
    <property type="project" value="GO_Central"/>
</dbReference>
<reference evidence="7 8" key="1">
    <citation type="journal article" date="2010" name="Nature">
        <title>Genome sequencing and analysis of the model grass Brachypodium distachyon.</title>
        <authorList>
            <consortium name="International Brachypodium Initiative"/>
        </authorList>
    </citation>
    <scope>NUCLEOTIDE SEQUENCE [LARGE SCALE GENOMIC DNA]</scope>
    <source>
        <strain evidence="7 8">Bd21</strain>
    </source>
</reference>
<dbReference type="OrthoDB" id="672773at2759"/>
<dbReference type="GeneID" id="112271709"/>
<feature type="transmembrane region" description="Helical" evidence="6">
    <location>
        <begin position="248"/>
        <end position="271"/>
    </location>
</feature>
<proteinExistence type="inferred from homology"/>
<feature type="transmembrane region" description="Helical" evidence="6">
    <location>
        <begin position="7"/>
        <end position="30"/>
    </location>
</feature>
<name>A0A2K2D5C4_BRADI</name>
<dbReference type="GO" id="GO:0009734">
    <property type="term" value="P:auxin-activated signaling pathway"/>
    <property type="evidence" value="ECO:0007669"/>
    <property type="project" value="InterPro"/>
</dbReference>
<dbReference type="InterPro" id="IPR044991">
    <property type="entry name" value="TET_plant"/>
</dbReference>
<evidence type="ECO:0000313" key="9">
    <source>
        <dbReference type="Proteomes" id="UP000008810"/>
    </source>
</evidence>
<evidence type="ECO:0000256" key="2">
    <source>
        <dbReference type="ARBA" id="ARBA00006840"/>
    </source>
</evidence>
<organism evidence="7">
    <name type="scientific">Brachypodium distachyon</name>
    <name type="common">Purple false brome</name>
    <name type="synonym">Trachynia distachya</name>
    <dbReference type="NCBI Taxonomy" id="15368"/>
    <lineage>
        <taxon>Eukaryota</taxon>
        <taxon>Viridiplantae</taxon>
        <taxon>Streptophyta</taxon>
        <taxon>Embryophyta</taxon>
        <taxon>Tracheophyta</taxon>
        <taxon>Spermatophyta</taxon>
        <taxon>Magnoliopsida</taxon>
        <taxon>Liliopsida</taxon>
        <taxon>Poales</taxon>
        <taxon>Poaceae</taxon>
        <taxon>BOP clade</taxon>
        <taxon>Pooideae</taxon>
        <taxon>Stipodae</taxon>
        <taxon>Brachypodieae</taxon>
        <taxon>Brachypodium</taxon>
    </lineage>
</organism>
<dbReference type="KEGG" id="bdi:112271709"/>
<dbReference type="Proteomes" id="UP000008810">
    <property type="component" value="Chromosome 3"/>
</dbReference>
<dbReference type="EnsemblPlants" id="PNT69479">
    <property type="protein sequence ID" value="PNT69479"/>
    <property type="gene ID" value="BRADI_3g56223v3"/>
</dbReference>
<evidence type="ECO:0008006" key="10">
    <source>
        <dbReference type="Google" id="ProtNLM"/>
    </source>
</evidence>
<dbReference type="EMBL" id="CM000882">
    <property type="protein sequence ID" value="PNT69479.1"/>
    <property type="molecule type" value="Genomic_DNA"/>
</dbReference>
<dbReference type="Pfam" id="PF00335">
    <property type="entry name" value="Tetraspanin"/>
    <property type="match status" value="1"/>
</dbReference>
<dbReference type="STRING" id="15368.A0A2K2D5C4"/>
<evidence type="ECO:0000256" key="3">
    <source>
        <dbReference type="ARBA" id="ARBA00022692"/>
    </source>
</evidence>
<keyword evidence="5 6" id="KW-0472">Membrane</keyword>
<sequence length="285" mass="30193">MVSLSNGVLAAVSIVALVASIPLIGVGTYLHDRGGGDGSPTSECQRLLRLPALALGLGILLLSLMAIAGACCRGAAPLLWLYVVAMFLLVIGMFFVTVFAYAVTNKAAASGGGYGDYRIGDYSDWLRDRVGDYDTWRRIESCLADAGVCGGPGGGQFSGRLGGVAAGIDASEFYRLHLPLLQSGCCKPPAYCGYRPVNATFYEPPEPGHLGTAGVDCQAWSNDQRVLCFRCNACKAGVLATAKSNWRAVAAANVAVLALLVFVYSLGCCALRNHDRRRRGYGRYY</sequence>
<evidence type="ECO:0000313" key="8">
    <source>
        <dbReference type="EnsemblPlants" id="PNT69479"/>
    </source>
</evidence>
<evidence type="ECO:0000256" key="1">
    <source>
        <dbReference type="ARBA" id="ARBA00004141"/>
    </source>
</evidence>
<evidence type="ECO:0000256" key="5">
    <source>
        <dbReference type="ARBA" id="ARBA00023136"/>
    </source>
</evidence>
<gene>
    <name evidence="8" type="primary">LOC112271709</name>
    <name evidence="7" type="ORF">BRADI_3g56223v3</name>
</gene>
<keyword evidence="3 6" id="KW-0812">Transmembrane</keyword>
<comment type="subcellular location">
    <subcellularLocation>
        <location evidence="1">Membrane</location>
        <topology evidence="1">Multi-pass membrane protein</topology>
    </subcellularLocation>
</comment>
<accession>A0A2K2D5C4</accession>
<reference evidence="8" key="3">
    <citation type="submission" date="2018-08" db="UniProtKB">
        <authorList>
            <consortium name="EnsemblPlants"/>
        </authorList>
    </citation>
    <scope>IDENTIFICATION</scope>
    <source>
        <strain evidence="8">cv. Bd21</strain>
    </source>
</reference>
<feature type="transmembrane region" description="Helical" evidence="6">
    <location>
        <begin position="79"/>
        <end position="103"/>
    </location>
</feature>
<reference evidence="7" key="2">
    <citation type="submission" date="2017-06" db="EMBL/GenBank/DDBJ databases">
        <title>WGS assembly of Brachypodium distachyon.</title>
        <authorList>
            <consortium name="The International Brachypodium Initiative"/>
            <person name="Lucas S."/>
            <person name="Harmon-Smith M."/>
            <person name="Lail K."/>
            <person name="Tice H."/>
            <person name="Grimwood J."/>
            <person name="Bruce D."/>
            <person name="Barry K."/>
            <person name="Shu S."/>
            <person name="Lindquist E."/>
            <person name="Wang M."/>
            <person name="Pitluck S."/>
            <person name="Vogel J.P."/>
            <person name="Garvin D.F."/>
            <person name="Mockler T.C."/>
            <person name="Schmutz J."/>
            <person name="Rokhsar D."/>
            <person name="Bevan M.W."/>
        </authorList>
    </citation>
    <scope>NUCLEOTIDE SEQUENCE</scope>
    <source>
        <strain evidence="7">Bd21</strain>
    </source>
</reference>
<dbReference type="AlphaFoldDB" id="A0A2K2D5C4"/>
<dbReference type="Gramene" id="PNT69479">
    <property type="protein sequence ID" value="PNT69479"/>
    <property type="gene ID" value="BRADI_3g56223v3"/>
</dbReference>
<evidence type="ECO:0000313" key="7">
    <source>
        <dbReference type="EMBL" id="PNT69479.1"/>
    </source>
</evidence>
<comment type="similarity">
    <text evidence="2">Belongs to the tetraspanin (TM4SF) family.</text>
</comment>